<dbReference type="PANTHER" id="PTHR30137">
    <property type="entry name" value="LUCIFERASE-LIKE MONOOXYGENASE"/>
    <property type="match status" value="1"/>
</dbReference>
<evidence type="ECO:0000256" key="1">
    <source>
        <dbReference type="ARBA" id="ARBA00023002"/>
    </source>
</evidence>
<proteinExistence type="predicted"/>
<sequence>MMSVQIGIASLSDIQPTTVDGRQRSVEERTKQIVELGVLADAVGLDTFGLGEHHSFDFAVSSPAVVLAAIAGRTRSIRLSSAVSTLGALDPVRLYQDFASLNLVSSGRAELIVGRSAYPEPFALFGEPIESYDALFAEKLDLLLTIRDNPVVTWQGRFRSPLVGAEVPPRTRNELPIWLGAGGTPASIVRAGRLGLPVVLGYIGGDAGRLAQLVDLYRQAGAAANVSDRLSVGVALHYLAVTDPSDVDASYPFYRDFLRPKKPGGGGFIVEPEQFRRGLEPDGHLMIGAPEQILDKLTRLHKLLGLDRIQALVDWGGLPGEQVDRSVRALGEFIAPELRGLG</sequence>
<accession>A0A6N7ZCV3</accession>
<dbReference type="OrthoDB" id="9776438at2"/>
<keyword evidence="2" id="KW-0503">Monooxygenase</keyword>
<dbReference type="InterPro" id="IPR050766">
    <property type="entry name" value="Bact_Lucif_Oxidored"/>
</dbReference>
<reference evidence="4 5" key="1">
    <citation type="submission" date="2019-11" db="EMBL/GenBank/DDBJ databases">
        <title>Draft genome of Amycolatopsis RM579.</title>
        <authorList>
            <person name="Duangmal K."/>
            <person name="Mingma R."/>
        </authorList>
    </citation>
    <scope>NUCLEOTIDE SEQUENCE [LARGE SCALE GENOMIC DNA]</scope>
    <source>
        <strain evidence="4 5">RM579</strain>
    </source>
</reference>
<gene>
    <name evidence="4" type="ORF">GKO32_37230</name>
</gene>
<dbReference type="InterPro" id="IPR011251">
    <property type="entry name" value="Luciferase-like_dom"/>
</dbReference>
<name>A0A6N7ZCV3_9PSEU</name>
<keyword evidence="1" id="KW-0560">Oxidoreductase</keyword>
<dbReference type="InterPro" id="IPR036661">
    <property type="entry name" value="Luciferase-like_sf"/>
</dbReference>
<dbReference type="AlphaFoldDB" id="A0A6N7ZCV3"/>
<dbReference type="SUPFAM" id="SSF51679">
    <property type="entry name" value="Bacterial luciferase-like"/>
    <property type="match status" value="1"/>
</dbReference>
<feature type="domain" description="Luciferase-like" evidence="3">
    <location>
        <begin position="7"/>
        <end position="303"/>
    </location>
</feature>
<organism evidence="4 5">
    <name type="scientific">Amycolatopsis pithecellobii</name>
    <dbReference type="NCBI Taxonomy" id="664692"/>
    <lineage>
        <taxon>Bacteria</taxon>
        <taxon>Bacillati</taxon>
        <taxon>Actinomycetota</taxon>
        <taxon>Actinomycetes</taxon>
        <taxon>Pseudonocardiales</taxon>
        <taxon>Pseudonocardiaceae</taxon>
        <taxon>Amycolatopsis</taxon>
    </lineage>
</organism>
<evidence type="ECO:0000313" key="4">
    <source>
        <dbReference type="EMBL" id="MTD59590.1"/>
    </source>
</evidence>
<evidence type="ECO:0000259" key="3">
    <source>
        <dbReference type="Pfam" id="PF00296"/>
    </source>
</evidence>
<dbReference type="GO" id="GO:0004497">
    <property type="term" value="F:monooxygenase activity"/>
    <property type="evidence" value="ECO:0007669"/>
    <property type="project" value="UniProtKB-KW"/>
</dbReference>
<dbReference type="PANTHER" id="PTHR30137:SF8">
    <property type="entry name" value="BLR5498 PROTEIN"/>
    <property type="match status" value="1"/>
</dbReference>
<dbReference type="Proteomes" id="UP000440096">
    <property type="component" value="Unassembled WGS sequence"/>
</dbReference>
<protein>
    <submittedName>
        <fullName evidence="4">LLM class flavin-dependent oxidoreductase</fullName>
    </submittedName>
</protein>
<dbReference type="GO" id="GO:0016705">
    <property type="term" value="F:oxidoreductase activity, acting on paired donors, with incorporation or reduction of molecular oxygen"/>
    <property type="evidence" value="ECO:0007669"/>
    <property type="project" value="InterPro"/>
</dbReference>
<keyword evidence="5" id="KW-1185">Reference proteome</keyword>
<dbReference type="Gene3D" id="3.20.20.30">
    <property type="entry name" value="Luciferase-like domain"/>
    <property type="match status" value="1"/>
</dbReference>
<evidence type="ECO:0000313" key="5">
    <source>
        <dbReference type="Proteomes" id="UP000440096"/>
    </source>
</evidence>
<comment type="caution">
    <text evidence="4">The sequence shown here is derived from an EMBL/GenBank/DDBJ whole genome shotgun (WGS) entry which is preliminary data.</text>
</comment>
<dbReference type="EMBL" id="WMBA01000116">
    <property type="protein sequence ID" value="MTD59590.1"/>
    <property type="molecule type" value="Genomic_DNA"/>
</dbReference>
<evidence type="ECO:0000256" key="2">
    <source>
        <dbReference type="ARBA" id="ARBA00023033"/>
    </source>
</evidence>
<dbReference type="GO" id="GO:0005829">
    <property type="term" value="C:cytosol"/>
    <property type="evidence" value="ECO:0007669"/>
    <property type="project" value="TreeGrafter"/>
</dbReference>
<dbReference type="Pfam" id="PF00296">
    <property type="entry name" value="Bac_luciferase"/>
    <property type="match status" value="1"/>
</dbReference>